<sequence>MDAVQRSIDAPAEAEGGMPAWAVRWMLPVPWLLIVAAVLLEWLTPAAYSYLTLIAAATPLAALVHRPSVTVLAALTSVATMVGLELWLGDGFSRHFAVDLATTVVLAATAVTFAFTRDRARRLLHRVRAVGEAAQLALLRPLPDRLGPVRLAGFYRAADAEALVGGDLYAAVGTPWGIRVVVGDVRGKGNGAVVTVATVLSTFREAAQVQPTLSGIAARIDRALALDQSDLGDGELFATAVLLEFPLDRQAVRVLNRGHVPPLLLDGSGVHTLEAPFALPLGLAELAPEAEAECAHPLTDRQVLLAFTDGVTEARGRDGTFYPLSERLAAHEFAGPAAAVSFVRRDVARWTTCTRDDMVVLGLQRTRGA</sequence>
<keyword evidence="1 4" id="KW-0378">Hydrolase</keyword>
<proteinExistence type="predicted"/>
<feature type="transmembrane region" description="Helical" evidence="2">
    <location>
        <begin position="71"/>
        <end position="89"/>
    </location>
</feature>
<dbReference type="EC" id="3.1.3.16" evidence="4"/>
<dbReference type="EMBL" id="JBHSQJ010000083">
    <property type="protein sequence ID" value="MFC5909539.1"/>
    <property type="molecule type" value="Genomic_DNA"/>
</dbReference>
<gene>
    <name evidence="4" type="ORF">ACFP3V_20260</name>
</gene>
<protein>
    <submittedName>
        <fullName evidence="4">PP2C family protein-serine/threonine phosphatase</fullName>
        <ecNumber evidence="4">3.1.3.16</ecNumber>
    </submittedName>
</protein>
<accession>A0ABW1G450</accession>
<keyword evidence="2" id="KW-0472">Membrane</keyword>
<evidence type="ECO:0000256" key="2">
    <source>
        <dbReference type="SAM" id="Phobius"/>
    </source>
</evidence>
<dbReference type="GO" id="GO:0004722">
    <property type="term" value="F:protein serine/threonine phosphatase activity"/>
    <property type="evidence" value="ECO:0007669"/>
    <property type="project" value="UniProtKB-EC"/>
</dbReference>
<dbReference type="SMART" id="SM00331">
    <property type="entry name" value="PP2C_SIG"/>
    <property type="match status" value="1"/>
</dbReference>
<feature type="domain" description="PPM-type phosphatase" evidence="3">
    <location>
        <begin position="149"/>
        <end position="365"/>
    </location>
</feature>
<dbReference type="InterPro" id="IPR001932">
    <property type="entry name" value="PPM-type_phosphatase-like_dom"/>
</dbReference>
<dbReference type="InterPro" id="IPR036457">
    <property type="entry name" value="PPM-type-like_dom_sf"/>
</dbReference>
<reference evidence="5" key="1">
    <citation type="journal article" date="2019" name="Int. J. Syst. Evol. Microbiol.">
        <title>The Global Catalogue of Microorganisms (GCM) 10K type strain sequencing project: providing services to taxonomists for standard genome sequencing and annotation.</title>
        <authorList>
            <consortium name="The Broad Institute Genomics Platform"/>
            <consortium name="The Broad Institute Genome Sequencing Center for Infectious Disease"/>
            <person name="Wu L."/>
            <person name="Ma J."/>
        </authorList>
    </citation>
    <scope>NUCLEOTIDE SEQUENCE [LARGE SCALE GENOMIC DNA]</scope>
    <source>
        <strain evidence="5">JCM 4816</strain>
    </source>
</reference>
<keyword evidence="2" id="KW-1133">Transmembrane helix</keyword>
<dbReference type="Gene3D" id="3.60.40.10">
    <property type="entry name" value="PPM-type phosphatase domain"/>
    <property type="match status" value="1"/>
</dbReference>
<dbReference type="InterPro" id="IPR052016">
    <property type="entry name" value="Bact_Sigma-Reg"/>
</dbReference>
<evidence type="ECO:0000313" key="5">
    <source>
        <dbReference type="Proteomes" id="UP001596174"/>
    </source>
</evidence>
<comment type="caution">
    <text evidence="4">The sequence shown here is derived from an EMBL/GenBank/DDBJ whole genome shotgun (WGS) entry which is preliminary data.</text>
</comment>
<evidence type="ECO:0000259" key="3">
    <source>
        <dbReference type="SMART" id="SM00331"/>
    </source>
</evidence>
<evidence type="ECO:0000313" key="4">
    <source>
        <dbReference type="EMBL" id="MFC5909539.1"/>
    </source>
</evidence>
<feature type="transmembrane region" description="Helical" evidence="2">
    <location>
        <begin position="95"/>
        <end position="116"/>
    </location>
</feature>
<dbReference type="Pfam" id="PF07228">
    <property type="entry name" value="SpoIIE"/>
    <property type="match status" value="1"/>
</dbReference>
<dbReference type="Proteomes" id="UP001596174">
    <property type="component" value="Unassembled WGS sequence"/>
</dbReference>
<keyword evidence="5" id="KW-1185">Reference proteome</keyword>
<keyword evidence="2" id="KW-0812">Transmembrane</keyword>
<dbReference type="PANTHER" id="PTHR43156:SF2">
    <property type="entry name" value="STAGE II SPORULATION PROTEIN E"/>
    <property type="match status" value="1"/>
</dbReference>
<dbReference type="RefSeq" id="WP_380585420.1">
    <property type="nucleotide sequence ID" value="NZ_JBHSQJ010000083.1"/>
</dbReference>
<name>A0ABW1G450_9ACTN</name>
<feature type="transmembrane region" description="Helical" evidence="2">
    <location>
        <begin position="21"/>
        <end position="40"/>
    </location>
</feature>
<evidence type="ECO:0000256" key="1">
    <source>
        <dbReference type="ARBA" id="ARBA00022801"/>
    </source>
</evidence>
<dbReference type="PANTHER" id="PTHR43156">
    <property type="entry name" value="STAGE II SPORULATION PROTEIN E-RELATED"/>
    <property type="match status" value="1"/>
</dbReference>
<organism evidence="4 5">
    <name type="scientific">Streptacidiphilus monticola</name>
    <dbReference type="NCBI Taxonomy" id="2161674"/>
    <lineage>
        <taxon>Bacteria</taxon>
        <taxon>Bacillati</taxon>
        <taxon>Actinomycetota</taxon>
        <taxon>Actinomycetes</taxon>
        <taxon>Kitasatosporales</taxon>
        <taxon>Streptomycetaceae</taxon>
        <taxon>Streptacidiphilus</taxon>
    </lineage>
</organism>